<feature type="region of interest" description="Disordered" evidence="1">
    <location>
        <begin position="1"/>
        <end position="248"/>
    </location>
</feature>
<dbReference type="Pfam" id="PF10104">
    <property type="entry name" value="Brr6_like_C_C"/>
    <property type="match status" value="1"/>
</dbReference>
<name>A0AAV9P8U7_9PEZI</name>
<keyword evidence="2" id="KW-0812">Transmembrane</keyword>
<dbReference type="RefSeq" id="XP_064658884.1">
    <property type="nucleotide sequence ID" value="XM_064802759.1"/>
</dbReference>
<dbReference type="Proteomes" id="UP001337655">
    <property type="component" value="Unassembled WGS sequence"/>
</dbReference>
<evidence type="ECO:0000256" key="2">
    <source>
        <dbReference type="SAM" id="Phobius"/>
    </source>
</evidence>
<gene>
    <name evidence="4" type="ORF">LTR77_005514</name>
</gene>
<feature type="compositionally biased region" description="Polar residues" evidence="1">
    <location>
        <begin position="130"/>
        <end position="145"/>
    </location>
</feature>
<evidence type="ECO:0000256" key="1">
    <source>
        <dbReference type="SAM" id="MobiDB-lite"/>
    </source>
</evidence>
<comment type="caution">
    <text evidence="4">The sequence shown here is derived from an EMBL/GenBank/DDBJ whole genome shotgun (WGS) entry which is preliminary data.</text>
</comment>
<dbReference type="AlphaFoldDB" id="A0AAV9P8U7"/>
<accession>A0AAV9P8U7</accession>
<organism evidence="4 5">
    <name type="scientific">Saxophila tyrrhenica</name>
    <dbReference type="NCBI Taxonomy" id="1690608"/>
    <lineage>
        <taxon>Eukaryota</taxon>
        <taxon>Fungi</taxon>
        <taxon>Dikarya</taxon>
        <taxon>Ascomycota</taxon>
        <taxon>Pezizomycotina</taxon>
        <taxon>Dothideomycetes</taxon>
        <taxon>Dothideomycetidae</taxon>
        <taxon>Mycosphaerellales</taxon>
        <taxon>Extremaceae</taxon>
        <taxon>Saxophila</taxon>
    </lineage>
</organism>
<protein>
    <recommendedName>
        <fullName evidence="3">Brl1/Brr6 domain-containing protein</fullName>
    </recommendedName>
</protein>
<evidence type="ECO:0000259" key="3">
    <source>
        <dbReference type="SMART" id="SM01042"/>
    </source>
</evidence>
<keyword evidence="2" id="KW-0472">Membrane</keyword>
<feature type="domain" description="Brl1/Brr6" evidence="3">
    <location>
        <begin position="271"/>
        <end position="406"/>
    </location>
</feature>
<feature type="compositionally biased region" description="Basic and acidic residues" evidence="1">
    <location>
        <begin position="188"/>
        <end position="201"/>
    </location>
</feature>
<keyword evidence="2" id="KW-1133">Transmembrane helix</keyword>
<keyword evidence="5" id="KW-1185">Reference proteome</keyword>
<dbReference type="SMART" id="SM01042">
    <property type="entry name" value="Brr6_like_C_C"/>
    <property type="match status" value="1"/>
</dbReference>
<feature type="compositionally biased region" description="Basic and acidic residues" evidence="1">
    <location>
        <begin position="155"/>
        <end position="169"/>
    </location>
</feature>
<evidence type="ECO:0000313" key="4">
    <source>
        <dbReference type="EMBL" id="KAK5169538.1"/>
    </source>
</evidence>
<feature type="compositionally biased region" description="Polar residues" evidence="1">
    <location>
        <begin position="63"/>
        <end position="83"/>
    </location>
</feature>
<evidence type="ECO:0000313" key="5">
    <source>
        <dbReference type="Proteomes" id="UP001337655"/>
    </source>
</evidence>
<dbReference type="InterPro" id="IPR040202">
    <property type="entry name" value="Brl1/Brr6"/>
</dbReference>
<sequence>MSRYTGETPMDFEWGNGTGAVDARSPFAQVSSNAQRFPASPPKKSERNPRKGIFGRSLIGIEGTNSAFESSPSKQRTMGTSPSKPLPPTPAFNSLFSTPRRPRPEIDDSSAGETPKSPERGNDSDGTPDIVNTRSAMTMFDNLSTPAIAGAERNSPTKERPQADRRDSMLGRLVSKARNKIYSPGRSDYPRAEHVGAIEKKRSTKRKRDVDRRVARRRRHSMSDSGEEADLPPKSPRKRSGGHKPPVEKEPHWISNLFTFIGAHPSVPHILSYYAQFLFNVFLLGCCGYLIYCFWSAVQGDVDKKSWEAIADEMAIMAKCAKDYKANQCAPDTRTPYLENTGICQEWEKCMNRDPKKVGRARVSAHTFAEIFNSFVEPISWKAMAFTTILVFGCFGISNMAFGFFRNKAQQHQPPNYGYGYGPPPPTPQRAFSGQDGAFYAGTPWHMPPPGVGFEPQPSGGGYGQIEGGGSPVRRLVYN</sequence>
<dbReference type="InterPro" id="IPR018767">
    <property type="entry name" value="Brl1/Brr6_dom"/>
</dbReference>
<dbReference type="GO" id="GO:0055088">
    <property type="term" value="P:lipid homeostasis"/>
    <property type="evidence" value="ECO:0007669"/>
    <property type="project" value="InterPro"/>
</dbReference>
<dbReference type="EMBL" id="JAVRRT010000008">
    <property type="protein sequence ID" value="KAK5169538.1"/>
    <property type="molecule type" value="Genomic_DNA"/>
</dbReference>
<proteinExistence type="predicted"/>
<dbReference type="GO" id="GO:0031965">
    <property type="term" value="C:nuclear membrane"/>
    <property type="evidence" value="ECO:0007669"/>
    <property type="project" value="InterPro"/>
</dbReference>
<reference evidence="4 5" key="1">
    <citation type="submission" date="2023-08" db="EMBL/GenBank/DDBJ databases">
        <title>Black Yeasts Isolated from many extreme environments.</title>
        <authorList>
            <person name="Coleine C."/>
            <person name="Stajich J.E."/>
            <person name="Selbmann L."/>
        </authorList>
    </citation>
    <scope>NUCLEOTIDE SEQUENCE [LARGE SCALE GENOMIC DNA]</scope>
    <source>
        <strain evidence="4 5">CCFEE 5935</strain>
    </source>
</reference>
<dbReference type="GO" id="GO:0006998">
    <property type="term" value="P:nuclear envelope organization"/>
    <property type="evidence" value="ECO:0007669"/>
    <property type="project" value="InterPro"/>
</dbReference>
<dbReference type="GeneID" id="89926855"/>
<dbReference type="PANTHER" id="PTHR28136:SF1">
    <property type="entry name" value="NUCLEUS EXPORT PROTEIN BRL1"/>
    <property type="match status" value="1"/>
</dbReference>
<dbReference type="PANTHER" id="PTHR28136">
    <property type="entry name" value="NUCLEUS EXPORT PROTEIN BRR6"/>
    <property type="match status" value="1"/>
</dbReference>
<feature type="transmembrane region" description="Helical" evidence="2">
    <location>
        <begin position="277"/>
        <end position="298"/>
    </location>
</feature>
<feature type="transmembrane region" description="Helical" evidence="2">
    <location>
        <begin position="383"/>
        <end position="405"/>
    </location>
</feature>